<comment type="caution">
    <text evidence="2">The sequence shown here is derived from an EMBL/GenBank/DDBJ whole genome shotgun (WGS) entry which is preliminary data.</text>
</comment>
<feature type="region of interest" description="Disordered" evidence="1">
    <location>
        <begin position="314"/>
        <end position="341"/>
    </location>
</feature>
<evidence type="ECO:0000256" key="1">
    <source>
        <dbReference type="SAM" id="MobiDB-lite"/>
    </source>
</evidence>
<gene>
    <name evidence="2" type="ORF">BKA67DRAFT_530618</name>
</gene>
<reference evidence="2" key="1">
    <citation type="journal article" date="2021" name="Nat. Commun.">
        <title>Genetic determinants of endophytism in the Arabidopsis root mycobiome.</title>
        <authorList>
            <person name="Mesny F."/>
            <person name="Miyauchi S."/>
            <person name="Thiergart T."/>
            <person name="Pickel B."/>
            <person name="Atanasova L."/>
            <person name="Karlsson M."/>
            <person name="Huettel B."/>
            <person name="Barry K.W."/>
            <person name="Haridas S."/>
            <person name="Chen C."/>
            <person name="Bauer D."/>
            <person name="Andreopoulos W."/>
            <person name="Pangilinan J."/>
            <person name="LaButti K."/>
            <person name="Riley R."/>
            <person name="Lipzen A."/>
            <person name="Clum A."/>
            <person name="Drula E."/>
            <person name="Henrissat B."/>
            <person name="Kohler A."/>
            <person name="Grigoriev I.V."/>
            <person name="Martin F.M."/>
            <person name="Hacquard S."/>
        </authorList>
    </citation>
    <scope>NUCLEOTIDE SEQUENCE</scope>
    <source>
        <strain evidence="2">MPI-SDFR-AT-0073</strain>
    </source>
</reference>
<dbReference type="AlphaFoldDB" id="A0A9P9A2B4"/>
<accession>A0A9P9A2B4</accession>
<feature type="compositionally biased region" description="Acidic residues" evidence="1">
    <location>
        <begin position="330"/>
        <end position="341"/>
    </location>
</feature>
<dbReference type="GeneID" id="70128159"/>
<dbReference type="EMBL" id="JAGPXC010000001">
    <property type="protein sequence ID" value="KAH6660526.1"/>
    <property type="molecule type" value="Genomic_DNA"/>
</dbReference>
<dbReference type="RefSeq" id="XP_045964657.1">
    <property type="nucleotide sequence ID" value="XM_046099267.1"/>
</dbReference>
<proteinExistence type="predicted"/>
<dbReference type="Proteomes" id="UP000758603">
    <property type="component" value="Unassembled WGS sequence"/>
</dbReference>
<name>A0A9P9A2B4_9PEZI</name>
<evidence type="ECO:0000313" key="2">
    <source>
        <dbReference type="EMBL" id="KAH6660526.1"/>
    </source>
</evidence>
<feature type="region of interest" description="Disordered" evidence="1">
    <location>
        <begin position="34"/>
        <end position="73"/>
    </location>
</feature>
<protein>
    <submittedName>
        <fullName evidence="2">Uncharacterized protein</fullName>
    </submittedName>
</protein>
<sequence>MLSLIMHLTSYTNKSSKENTNIQDLARRKRHTCKAHDQRQPVTASSREVRRGLSLERMQGARPARNASSPRPRGYKYINKEFHTLFDVPEKCCSLWDVERYNCLRHPINPPKEYYQKELEAAHLYLARAYKVDLFVHRKRCQREDKALHAERRRELGLQSLPEAWDFPNYRPQTRGEKKALLGKLCVFHWLSYDAWYIFHDKGCFVCRAALAREQQEERHKRIYEDYRAKHAAALRDVNERMGWELFSCPPPPEEPMIEYGPSGRVVLRVTDWAENGRGLPGNVIGKARARANKADKKKRQVWARMSGEVGGILSSPCASGSSLGTIVQEEWEEEEEETND</sequence>
<dbReference type="OrthoDB" id="10434803at2759"/>
<organism evidence="2 3">
    <name type="scientific">Truncatella angustata</name>
    <dbReference type="NCBI Taxonomy" id="152316"/>
    <lineage>
        <taxon>Eukaryota</taxon>
        <taxon>Fungi</taxon>
        <taxon>Dikarya</taxon>
        <taxon>Ascomycota</taxon>
        <taxon>Pezizomycotina</taxon>
        <taxon>Sordariomycetes</taxon>
        <taxon>Xylariomycetidae</taxon>
        <taxon>Amphisphaeriales</taxon>
        <taxon>Sporocadaceae</taxon>
        <taxon>Truncatella</taxon>
    </lineage>
</organism>
<feature type="compositionally biased region" description="Low complexity" evidence="1">
    <location>
        <begin position="61"/>
        <end position="72"/>
    </location>
</feature>
<evidence type="ECO:0000313" key="3">
    <source>
        <dbReference type="Proteomes" id="UP000758603"/>
    </source>
</evidence>
<keyword evidence="3" id="KW-1185">Reference proteome</keyword>
<feature type="compositionally biased region" description="Polar residues" evidence="1">
    <location>
        <begin position="317"/>
        <end position="326"/>
    </location>
</feature>